<name>A0A9D0ZNE9_9FIRM</name>
<dbReference type="PANTHER" id="PTHR30336">
    <property type="entry name" value="INNER MEMBRANE PROTEIN, PROBABLE PERMEASE"/>
    <property type="match status" value="1"/>
</dbReference>
<protein>
    <submittedName>
        <fullName evidence="2">YdcF family protein</fullName>
    </submittedName>
</protein>
<gene>
    <name evidence="2" type="ORF">IAA52_10075</name>
</gene>
<proteinExistence type="predicted"/>
<feature type="domain" description="DUF218" evidence="1">
    <location>
        <begin position="43"/>
        <end position="166"/>
    </location>
</feature>
<dbReference type="GO" id="GO:0005886">
    <property type="term" value="C:plasma membrane"/>
    <property type="evidence" value="ECO:0007669"/>
    <property type="project" value="TreeGrafter"/>
</dbReference>
<dbReference type="AlphaFoldDB" id="A0A9D0ZNE9"/>
<dbReference type="InterPro" id="IPR003848">
    <property type="entry name" value="DUF218"/>
</dbReference>
<organism evidence="2 3">
    <name type="scientific">Candidatus Pullichristensenella stercorigallinarum</name>
    <dbReference type="NCBI Taxonomy" id="2840909"/>
    <lineage>
        <taxon>Bacteria</taxon>
        <taxon>Bacillati</taxon>
        <taxon>Bacillota</taxon>
        <taxon>Clostridia</taxon>
        <taxon>Candidatus Pullichristensenella</taxon>
    </lineage>
</organism>
<dbReference type="Gene3D" id="3.40.50.620">
    <property type="entry name" value="HUPs"/>
    <property type="match status" value="1"/>
</dbReference>
<evidence type="ECO:0000259" key="1">
    <source>
        <dbReference type="Pfam" id="PF02698"/>
    </source>
</evidence>
<dbReference type="InterPro" id="IPR014729">
    <property type="entry name" value="Rossmann-like_a/b/a_fold"/>
</dbReference>
<dbReference type="CDD" id="cd06259">
    <property type="entry name" value="YdcF-like"/>
    <property type="match status" value="1"/>
</dbReference>
<dbReference type="EMBL" id="DVFZ01000100">
    <property type="protein sequence ID" value="HIQ83432.1"/>
    <property type="molecule type" value="Genomic_DNA"/>
</dbReference>
<dbReference type="GO" id="GO:0043164">
    <property type="term" value="P:Gram-negative-bacterium-type cell wall biogenesis"/>
    <property type="evidence" value="ECO:0007669"/>
    <property type="project" value="TreeGrafter"/>
</dbReference>
<dbReference type="PANTHER" id="PTHR30336:SF4">
    <property type="entry name" value="ENVELOPE BIOGENESIS FACTOR ELYC"/>
    <property type="match status" value="1"/>
</dbReference>
<reference evidence="2" key="1">
    <citation type="submission" date="2020-10" db="EMBL/GenBank/DDBJ databases">
        <authorList>
            <person name="Gilroy R."/>
        </authorList>
    </citation>
    <scope>NUCLEOTIDE SEQUENCE</scope>
    <source>
        <strain evidence="2">ChiSjej6B24-2974</strain>
    </source>
</reference>
<accession>A0A9D0ZNE9</accession>
<comment type="caution">
    <text evidence="2">The sequence shown here is derived from an EMBL/GenBank/DDBJ whole genome shotgun (WGS) entry which is preliminary data.</text>
</comment>
<reference evidence="2" key="2">
    <citation type="journal article" date="2021" name="PeerJ">
        <title>Extensive microbial diversity within the chicken gut microbiome revealed by metagenomics and culture.</title>
        <authorList>
            <person name="Gilroy R."/>
            <person name="Ravi A."/>
            <person name="Getino M."/>
            <person name="Pursley I."/>
            <person name="Horton D.L."/>
            <person name="Alikhan N.F."/>
            <person name="Baker D."/>
            <person name="Gharbi K."/>
            <person name="Hall N."/>
            <person name="Watson M."/>
            <person name="Adriaenssens E.M."/>
            <person name="Foster-Nyarko E."/>
            <person name="Jarju S."/>
            <person name="Secka A."/>
            <person name="Antonio M."/>
            <person name="Oren A."/>
            <person name="Chaudhuri R.R."/>
            <person name="La Ragione R."/>
            <person name="Hildebrand F."/>
            <person name="Pallen M.J."/>
        </authorList>
    </citation>
    <scope>NUCLEOTIDE SEQUENCE</scope>
    <source>
        <strain evidence="2">ChiSjej6B24-2974</strain>
    </source>
</reference>
<evidence type="ECO:0000313" key="3">
    <source>
        <dbReference type="Proteomes" id="UP000824260"/>
    </source>
</evidence>
<evidence type="ECO:0000313" key="2">
    <source>
        <dbReference type="EMBL" id="HIQ83432.1"/>
    </source>
</evidence>
<sequence length="198" mass="21768">MTKKARLLRAVALLALVGVVMFMALFGAVCWRSGVARTPVASDCIIVLGARVRPDGTLSDSLRYRCEAALEAWQQGLAAQVIVCGAQGRDEPVSEAEAMRAWLVEQGVPEGNIVLEDGSYNTEQNLQNAQALMRERGWESAIVVTSDYHLERALWIARDVGIEASGIAAESPHPLGIWLKNRMREACSWIVYVLKKVF</sequence>
<dbReference type="Proteomes" id="UP000824260">
    <property type="component" value="Unassembled WGS sequence"/>
</dbReference>
<dbReference type="Pfam" id="PF02698">
    <property type="entry name" value="DUF218"/>
    <property type="match status" value="1"/>
</dbReference>
<dbReference type="InterPro" id="IPR051599">
    <property type="entry name" value="Cell_Envelope_Assoc"/>
</dbReference>
<dbReference type="GO" id="GO:0000270">
    <property type="term" value="P:peptidoglycan metabolic process"/>
    <property type="evidence" value="ECO:0007669"/>
    <property type="project" value="TreeGrafter"/>
</dbReference>